<comment type="caution">
    <text evidence="2">The sequence shown here is derived from an EMBL/GenBank/DDBJ whole genome shotgun (WGS) entry which is preliminary data.</text>
</comment>
<feature type="region of interest" description="Disordered" evidence="1">
    <location>
        <begin position="143"/>
        <end position="168"/>
    </location>
</feature>
<evidence type="ECO:0000313" key="2">
    <source>
        <dbReference type="EMBL" id="KAF6835331.1"/>
    </source>
</evidence>
<sequence>MINHVPDPQTIRREGRRVDTRKRSFLVEELMRPQAAAPLDCIEAMSLSDGGPLTAQTGSFSERNLRVGINDDKPRSQLFASCVCKSQNPASATGWRSVVSTLSTNDIDRRVQLPSMWILAHPAGGGGSSSLWVAITMDETHSLSAEAGPPGRRNTSPQKSSTQGRAPLHRFAGCRHGITRNAHMRVEAGPGGDLQETGPFSGDTLSTAGRPTVYGPRGHLGIDSEDRRGRSKVGFPWNETTIPSAVYAPSRPHDRRPAVYE</sequence>
<name>A0A8H6KQY3_9PEZI</name>
<reference evidence="2" key="1">
    <citation type="journal article" date="2020" name="Phytopathology">
        <title>Genome Sequence Resources of Colletotrichum truncatum, C. plurivorum, C. musicola, and C. sojae: Four Species Pathogenic to Soybean (Glycine max).</title>
        <authorList>
            <person name="Rogerio F."/>
            <person name="Boufleur T.R."/>
            <person name="Ciampi-Guillardi M."/>
            <person name="Sukno S.A."/>
            <person name="Thon M.R."/>
            <person name="Massola Junior N.S."/>
            <person name="Baroncelli R."/>
        </authorList>
    </citation>
    <scope>NUCLEOTIDE SEQUENCE</scope>
    <source>
        <strain evidence="2">LFN00145</strain>
    </source>
</reference>
<proteinExistence type="predicted"/>
<feature type="compositionally biased region" description="Polar residues" evidence="1">
    <location>
        <begin position="153"/>
        <end position="164"/>
    </location>
</feature>
<accession>A0A8H6KQY3</accession>
<organism evidence="2 3">
    <name type="scientific">Colletotrichum plurivorum</name>
    <dbReference type="NCBI Taxonomy" id="2175906"/>
    <lineage>
        <taxon>Eukaryota</taxon>
        <taxon>Fungi</taxon>
        <taxon>Dikarya</taxon>
        <taxon>Ascomycota</taxon>
        <taxon>Pezizomycotina</taxon>
        <taxon>Sordariomycetes</taxon>
        <taxon>Hypocreomycetidae</taxon>
        <taxon>Glomerellales</taxon>
        <taxon>Glomerellaceae</taxon>
        <taxon>Colletotrichum</taxon>
        <taxon>Colletotrichum orchidearum species complex</taxon>
    </lineage>
</organism>
<evidence type="ECO:0000313" key="3">
    <source>
        <dbReference type="Proteomes" id="UP000654918"/>
    </source>
</evidence>
<dbReference type="Proteomes" id="UP000654918">
    <property type="component" value="Unassembled WGS sequence"/>
</dbReference>
<dbReference type="EMBL" id="WIGO01000041">
    <property type="protein sequence ID" value="KAF6835331.1"/>
    <property type="molecule type" value="Genomic_DNA"/>
</dbReference>
<evidence type="ECO:0000256" key="1">
    <source>
        <dbReference type="SAM" id="MobiDB-lite"/>
    </source>
</evidence>
<keyword evidence="3" id="KW-1185">Reference proteome</keyword>
<dbReference type="AlphaFoldDB" id="A0A8H6KQY3"/>
<gene>
    <name evidence="2" type="ORF">CPLU01_04411</name>
</gene>
<protein>
    <submittedName>
        <fullName evidence="2">Uncharacterized protein</fullName>
    </submittedName>
</protein>
<feature type="region of interest" description="Disordered" evidence="1">
    <location>
        <begin position="187"/>
        <end position="237"/>
    </location>
</feature>